<evidence type="ECO:0000313" key="2">
    <source>
        <dbReference type="EMBL" id="GES07809.1"/>
    </source>
</evidence>
<organism evidence="2 3">
    <name type="scientific">Acrocarpospora macrocephala</name>
    <dbReference type="NCBI Taxonomy" id="150177"/>
    <lineage>
        <taxon>Bacteria</taxon>
        <taxon>Bacillati</taxon>
        <taxon>Actinomycetota</taxon>
        <taxon>Actinomycetes</taxon>
        <taxon>Streptosporangiales</taxon>
        <taxon>Streptosporangiaceae</taxon>
        <taxon>Acrocarpospora</taxon>
    </lineage>
</organism>
<name>A0A5M3WHW2_9ACTN</name>
<accession>A0A5M3WHW2</accession>
<feature type="chain" id="PRO_5024463485" evidence="1">
    <location>
        <begin position="19"/>
        <end position="799"/>
    </location>
</feature>
<gene>
    <name evidence="2" type="ORF">Amac_014040</name>
</gene>
<dbReference type="InterPro" id="IPR024079">
    <property type="entry name" value="MetalloPept_cat_dom_sf"/>
</dbReference>
<dbReference type="RefSeq" id="WP_155353477.1">
    <property type="nucleotide sequence ID" value="NZ_BAAAHL010000041.1"/>
</dbReference>
<proteinExistence type="predicted"/>
<dbReference type="SUPFAM" id="SSF55486">
    <property type="entry name" value="Metalloproteases ('zincins'), catalytic domain"/>
    <property type="match status" value="1"/>
</dbReference>
<keyword evidence="3" id="KW-1185">Reference proteome</keyword>
<sequence>MAMIFGVSLMLPGAPAVADTAQDIIAALDIDPATVVSAEALGDPSAVGVGSASIAGLPVQGGNYLVLSTGKAADVPGNSAENFISTDLEAALPGADGNDLTQVKLHLRPPATASCVGFDFSFLSEEYPEYVGSAYNDVFTAELNESQFEVQDGQLITPNNFAYDSQGNAVSINTVYGFAPVPGTNMDGATPALTATSPLERRGDGTIDLFLSIQDLGDPVYDSAVLVDNLRWLYGPTCTPGTAELTDTDGDGLSDVWETEGIDYDNDGTPEVDLPAMGADPQHRDLFIEVDWMDKQPTCVWFICWGGKNLAPQQAALDDVRAAFAAAPVPNPAGGDGIRVHIDSGPGSVMNPQTGATWGDRSRANAVGFVENLGSFAGGAYDWSAFDTIKSANFTFTRRDAFHYVLYGNTYVGSGSSGISRGIPASDLVITDGHSSWGGGFTRTQERGTFMHELGHNLALRHGGGDDVNNKPDYLSIMNYLFQLPGLPPDSRLDYSRTAPFVDWDHLRFDGGSVGDLGDSSPLPQTTEADDTLDPATAKALNAFAKDGDGLVKIVGPSLLLPSTGGRDVHIDVTNSGAVTDTFTVKVTSDDPDVAGTVTASVGAGATKRVTVPVDTTKIAPGALHVTATLSSGKAGAGLSSDTALITVPDLSDPATRAAAEDALTRLPDAGLDPAVKAEVSDMVGKALAPVTANLRLDGTLKLNRAYRTGPLSFVPSEVAPTTIKTAAPAGQPVLKVDLIKSETVNQWPFYTGTIVATAVDGTLVTVSVEGTWSAKKLKFSGVWSAAGKTGSTTLTFVS</sequence>
<protein>
    <submittedName>
        <fullName evidence="2">Uncharacterized protein</fullName>
    </submittedName>
</protein>
<dbReference type="AlphaFoldDB" id="A0A5M3WHW2"/>
<dbReference type="GO" id="GO:0008237">
    <property type="term" value="F:metallopeptidase activity"/>
    <property type="evidence" value="ECO:0007669"/>
    <property type="project" value="InterPro"/>
</dbReference>
<evidence type="ECO:0000313" key="3">
    <source>
        <dbReference type="Proteomes" id="UP000331127"/>
    </source>
</evidence>
<dbReference type="Proteomes" id="UP000331127">
    <property type="component" value="Unassembled WGS sequence"/>
</dbReference>
<feature type="signal peptide" evidence="1">
    <location>
        <begin position="1"/>
        <end position="18"/>
    </location>
</feature>
<dbReference type="Gene3D" id="3.40.390.10">
    <property type="entry name" value="Collagenase (Catalytic Domain)"/>
    <property type="match status" value="1"/>
</dbReference>
<keyword evidence="1" id="KW-0732">Signal</keyword>
<dbReference type="OrthoDB" id="369088at2"/>
<dbReference type="NCBIfam" id="NF038133">
    <property type="entry name" value="choice_anch_L"/>
    <property type="match status" value="1"/>
</dbReference>
<dbReference type="InterPro" id="IPR049804">
    <property type="entry name" value="Choice_anch_L"/>
</dbReference>
<comment type="caution">
    <text evidence="2">The sequence shown here is derived from an EMBL/GenBank/DDBJ whole genome shotgun (WGS) entry which is preliminary data.</text>
</comment>
<evidence type="ECO:0000256" key="1">
    <source>
        <dbReference type="SAM" id="SignalP"/>
    </source>
</evidence>
<reference evidence="2 3" key="1">
    <citation type="submission" date="2019-10" db="EMBL/GenBank/DDBJ databases">
        <title>Whole genome shotgun sequence of Acrocarpospora macrocephala NBRC 16266.</title>
        <authorList>
            <person name="Ichikawa N."/>
            <person name="Kimura A."/>
            <person name="Kitahashi Y."/>
            <person name="Komaki H."/>
            <person name="Oguchi A."/>
        </authorList>
    </citation>
    <scope>NUCLEOTIDE SEQUENCE [LARGE SCALE GENOMIC DNA]</scope>
    <source>
        <strain evidence="2 3">NBRC 16266</strain>
    </source>
</reference>
<dbReference type="EMBL" id="BLAE01000007">
    <property type="protein sequence ID" value="GES07809.1"/>
    <property type="molecule type" value="Genomic_DNA"/>
</dbReference>